<dbReference type="OrthoDB" id="2419422at2759"/>
<evidence type="ECO:0000313" key="3">
    <source>
        <dbReference type="Proteomes" id="UP000726737"/>
    </source>
</evidence>
<evidence type="ECO:0000313" key="2">
    <source>
        <dbReference type="EMBL" id="KAG0260890.1"/>
    </source>
</evidence>
<evidence type="ECO:0000256" key="1">
    <source>
        <dbReference type="SAM" id="SignalP"/>
    </source>
</evidence>
<keyword evidence="1" id="KW-0732">Signal</keyword>
<organism evidence="2 3">
    <name type="scientific">Mortierella polycephala</name>
    <dbReference type="NCBI Taxonomy" id="41804"/>
    <lineage>
        <taxon>Eukaryota</taxon>
        <taxon>Fungi</taxon>
        <taxon>Fungi incertae sedis</taxon>
        <taxon>Mucoromycota</taxon>
        <taxon>Mortierellomycotina</taxon>
        <taxon>Mortierellomycetes</taxon>
        <taxon>Mortierellales</taxon>
        <taxon>Mortierellaceae</taxon>
        <taxon>Mortierella</taxon>
    </lineage>
</organism>
<comment type="caution">
    <text evidence="2">The sequence shown here is derived from an EMBL/GenBank/DDBJ whole genome shotgun (WGS) entry which is preliminary data.</text>
</comment>
<keyword evidence="3" id="KW-1185">Reference proteome</keyword>
<accession>A0A9P6U522</accession>
<reference evidence="2" key="1">
    <citation type="journal article" date="2020" name="Fungal Divers.">
        <title>Resolving the Mortierellaceae phylogeny through synthesis of multi-gene phylogenetics and phylogenomics.</title>
        <authorList>
            <person name="Vandepol N."/>
            <person name="Liber J."/>
            <person name="Desiro A."/>
            <person name="Na H."/>
            <person name="Kennedy M."/>
            <person name="Barry K."/>
            <person name="Grigoriev I.V."/>
            <person name="Miller A.N."/>
            <person name="O'Donnell K."/>
            <person name="Stajich J.E."/>
            <person name="Bonito G."/>
        </authorList>
    </citation>
    <scope>NUCLEOTIDE SEQUENCE</scope>
    <source>
        <strain evidence="2">KOD948</strain>
    </source>
</reference>
<dbReference type="Proteomes" id="UP000726737">
    <property type="component" value="Unassembled WGS sequence"/>
</dbReference>
<gene>
    <name evidence="2" type="ORF">BG011_001544</name>
</gene>
<protein>
    <submittedName>
        <fullName evidence="2">Uncharacterized protein</fullName>
    </submittedName>
</protein>
<dbReference type="EMBL" id="JAAAJA010000141">
    <property type="protein sequence ID" value="KAG0260890.1"/>
    <property type="molecule type" value="Genomic_DNA"/>
</dbReference>
<feature type="chain" id="PRO_5040166472" evidence="1">
    <location>
        <begin position="18"/>
        <end position="319"/>
    </location>
</feature>
<sequence length="319" mass="34776">MLPHLATILVVIQTALAAFYTNDRAGFGSFNNASIYRLPPYGKILVPGRSGFDERVANITDSHTDVKKNAIPKSNIMNICVGIASNPARTRLFKDRVSCDIQGWTTLYTIQAFRKQDKFIAPEQVCVGVASSPERSMLYSGDDWYQLLSSRHGPFVVKRATISQASASQLQAFYALIDCWTLDSVTVGMIRSIHFWNNCLSLRQLVGNNDPLRRSARIDNQNSHTVINVYGYPSLNIQLQMGGATYGNVLIPVNSNIGAAAIRTALLNSLTTSQAQSIGYVPDDSYVQVTEDPGHIKLPNISALIALLGGAFMMIGGSG</sequence>
<feature type="signal peptide" evidence="1">
    <location>
        <begin position="1"/>
        <end position="17"/>
    </location>
</feature>
<dbReference type="AlphaFoldDB" id="A0A9P6U522"/>
<proteinExistence type="predicted"/>
<name>A0A9P6U522_9FUNG</name>